<dbReference type="Gene3D" id="3.40.50.300">
    <property type="entry name" value="P-loop containing nucleotide triphosphate hydrolases"/>
    <property type="match status" value="1"/>
</dbReference>
<protein>
    <recommendedName>
        <fullName evidence="2">non-specific protein-tyrosine kinase</fullName>
        <ecNumber evidence="2">2.7.10.2</ecNumber>
    </recommendedName>
</protein>
<gene>
    <name evidence="11" type="ORF">TSA66_13205</name>
</gene>
<keyword evidence="6" id="KW-0067">ATP-binding</keyword>
<evidence type="ECO:0000259" key="10">
    <source>
        <dbReference type="Pfam" id="PF13614"/>
    </source>
</evidence>
<keyword evidence="3" id="KW-0808">Transferase</keyword>
<dbReference type="SUPFAM" id="SSF52540">
    <property type="entry name" value="P-loop containing nucleoside triphosphate hydrolases"/>
    <property type="match status" value="1"/>
</dbReference>
<evidence type="ECO:0000256" key="4">
    <source>
        <dbReference type="ARBA" id="ARBA00022741"/>
    </source>
</evidence>
<dbReference type="RefSeq" id="WP_040042562.1">
    <property type="nucleotide sequence ID" value="NZ_JWJG01000028.1"/>
</dbReference>
<proteinExistence type="inferred from homology"/>
<dbReference type="STRING" id="709839.TSA66_13205"/>
<comment type="caution">
    <text evidence="11">The sequence shown here is derived from an EMBL/GenBank/DDBJ whole genome shotgun (WGS) entry which is preliminary data.</text>
</comment>
<dbReference type="CDD" id="cd05387">
    <property type="entry name" value="BY-kinase"/>
    <property type="match status" value="1"/>
</dbReference>
<evidence type="ECO:0000256" key="9">
    <source>
        <dbReference type="SAM" id="MobiDB-lite"/>
    </source>
</evidence>
<evidence type="ECO:0000256" key="1">
    <source>
        <dbReference type="ARBA" id="ARBA00007316"/>
    </source>
</evidence>
<evidence type="ECO:0000256" key="8">
    <source>
        <dbReference type="ARBA" id="ARBA00051245"/>
    </source>
</evidence>
<reference evidence="11 12" key="1">
    <citation type="submission" date="2014-12" db="EMBL/GenBank/DDBJ databases">
        <title>Denitrispirillum autotrophicum gen. nov., sp. nov., Denitrifying, Facultatively Autotrophic Bacteria Isolated from Rice Paddy Soil.</title>
        <authorList>
            <person name="Ishii S."/>
            <person name="Ashida N."/>
            <person name="Ohno H."/>
            <person name="Otsuka S."/>
            <person name="Yokota A."/>
            <person name="Senoo K."/>
        </authorList>
    </citation>
    <scope>NUCLEOTIDE SEQUENCE [LARGE SCALE GENOMIC DNA]</scope>
    <source>
        <strain evidence="11 12">TSA66</strain>
    </source>
</reference>
<organism evidence="11 12">
    <name type="scientific">Noviherbaspirillum autotrophicum</name>
    <dbReference type="NCBI Taxonomy" id="709839"/>
    <lineage>
        <taxon>Bacteria</taxon>
        <taxon>Pseudomonadati</taxon>
        <taxon>Pseudomonadota</taxon>
        <taxon>Betaproteobacteria</taxon>
        <taxon>Burkholderiales</taxon>
        <taxon>Oxalobacteraceae</taxon>
        <taxon>Noviherbaspirillum</taxon>
    </lineage>
</organism>
<dbReference type="PANTHER" id="PTHR32309">
    <property type="entry name" value="TYROSINE-PROTEIN KINASE"/>
    <property type="match status" value="1"/>
</dbReference>
<feature type="domain" description="AAA" evidence="10">
    <location>
        <begin position="111"/>
        <end position="270"/>
    </location>
</feature>
<dbReference type="EC" id="2.7.10.2" evidence="2"/>
<evidence type="ECO:0000256" key="6">
    <source>
        <dbReference type="ARBA" id="ARBA00022840"/>
    </source>
</evidence>
<name>A0A0C1Y9R1_9BURK</name>
<feature type="compositionally biased region" description="Basic and acidic residues" evidence="9">
    <location>
        <begin position="39"/>
        <end position="53"/>
    </location>
</feature>
<keyword evidence="12" id="KW-1185">Reference proteome</keyword>
<dbReference type="NCBIfam" id="TIGR01007">
    <property type="entry name" value="eps_fam"/>
    <property type="match status" value="1"/>
</dbReference>
<sequence>MSIIEKAAGRLAQKSMETRPRVSSVSPAATPASFGPQVDIDRRPQESETRARENASTPRHHIDLERLHAEGMVTPNGERTPIAEEFRFIKRSLISSALRRDERAGRHGNLIMVTSALPGEGKTFCSINLAMSIAMEMDHTVLLVDADVARPSVLSTLGIEAQKGLMDLLRDDSLDVSDVLVKTNVDALTILPSGASPKNATELLASQSMKLLLDQIAARYADRIVIFDSPPVLLTSEARVLAEQMGQIVMVVEAEKTTQNAVKDALRRIGTCDNVSLLYNKRRDFAEHDSYGYYSN</sequence>
<evidence type="ECO:0000256" key="3">
    <source>
        <dbReference type="ARBA" id="ARBA00022679"/>
    </source>
</evidence>
<dbReference type="InterPro" id="IPR027417">
    <property type="entry name" value="P-loop_NTPase"/>
</dbReference>
<dbReference type="InterPro" id="IPR025669">
    <property type="entry name" value="AAA_dom"/>
</dbReference>
<evidence type="ECO:0000256" key="7">
    <source>
        <dbReference type="ARBA" id="ARBA00023137"/>
    </source>
</evidence>
<dbReference type="Pfam" id="PF13614">
    <property type="entry name" value="AAA_31"/>
    <property type="match status" value="1"/>
</dbReference>
<accession>A0A0C1Y9R1</accession>
<evidence type="ECO:0000313" key="12">
    <source>
        <dbReference type="Proteomes" id="UP000031572"/>
    </source>
</evidence>
<dbReference type="NCBIfam" id="TIGR03018">
    <property type="entry name" value="pepcterm_TyrKin"/>
    <property type="match status" value="1"/>
</dbReference>
<dbReference type="AlphaFoldDB" id="A0A0C1Y9R1"/>
<evidence type="ECO:0000256" key="5">
    <source>
        <dbReference type="ARBA" id="ARBA00022777"/>
    </source>
</evidence>
<dbReference type="InterPro" id="IPR005702">
    <property type="entry name" value="Wzc-like_C"/>
</dbReference>
<keyword evidence="7" id="KW-0829">Tyrosine-protein kinase</keyword>
<dbReference type="Proteomes" id="UP000031572">
    <property type="component" value="Unassembled WGS sequence"/>
</dbReference>
<comment type="similarity">
    <text evidence="1">Belongs to the CpsD/CapB family.</text>
</comment>
<dbReference type="GO" id="GO:0005524">
    <property type="term" value="F:ATP binding"/>
    <property type="evidence" value="ECO:0007669"/>
    <property type="project" value="UniProtKB-KW"/>
</dbReference>
<feature type="region of interest" description="Disordered" evidence="9">
    <location>
        <begin position="1"/>
        <end position="59"/>
    </location>
</feature>
<dbReference type="EMBL" id="JWJG01000028">
    <property type="protein sequence ID" value="KIF83718.1"/>
    <property type="molecule type" value="Genomic_DNA"/>
</dbReference>
<comment type="catalytic activity">
    <reaction evidence="8">
        <text>L-tyrosyl-[protein] + ATP = O-phospho-L-tyrosyl-[protein] + ADP + H(+)</text>
        <dbReference type="Rhea" id="RHEA:10596"/>
        <dbReference type="Rhea" id="RHEA-COMP:10136"/>
        <dbReference type="Rhea" id="RHEA-COMP:20101"/>
        <dbReference type="ChEBI" id="CHEBI:15378"/>
        <dbReference type="ChEBI" id="CHEBI:30616"/>
        <dbReference type="ChEBI" id="CHEBI:46858"/>
        <dbReference type="ChEBI" id="CHEBI:61978"/>
        <dbReference type="ChEBI" id="CHEBI:456216"/>
        <dbReference type="EC" id="2.7.10.2"/>
    </reaction>
</comment>
<dbReference type="InterPro" id="IPR050445">
    <property type="entry name" value="Bact_polysacc_biosynth/exp"/>
</dbReference>
<evidence type="ECO:0000256" key="2">
    <source>
        <dbReference type="ARBA" id="ARBA00011903"/>
    </source>
</evidence>
<feature type="compositionally biased region" description="Low complexity" evidence="9">
    <location>
        <begin position="22"/>
        <end position="33"/>
    </location>
</feature>
<dbReference type="GO" id="GO:0005886">
    <property type="term" value="C:plasma membrane"/>
    <property type="evidence" value="ECO:0007669"/>
    <property type="project" value="TreeGrafter"/>
</dbReference>
<dbReference type="GO" id="GO:0004715">
    <property type="term" value="F:non-membrane spanning protein tyrosine kinase activity"/>
    <property type="evidence" value="ECO:0007669"/>
    <property type="project" value="UniProtKB-EC"/>
</dbReference>
<dbReference type="PANTHER" id="PTHR32309:SF13">
    <property type="entry name" value="FERRIC ENTEROBACTIN TRANSPORT PROTEIN FEPE"/>
    <property type="match status" value="1"/>
</dbReference>
<keyword evidence="4" id="KW-0547">Nucleotide-binding</keyword>
<keyword evidence="5" id="KW-0418">Kinase</keyword>
<evidence type="ECO:0000313" key="11">
    <source>
        <dbReference type="EMBL" id="KIF83718.1"/>
    </source>
</evidence>